<evidence type="ECO:0000313" key="4">
    <source>
        <dbReference type="Proteomes" id="UP000504610"/>
    </source>
</evidence>
<dbReference type="InterPro" id="IPR040256">
    <property type="entry name" value="At4g02000-like"/>
</dbReference>
<proteinExistence type="predicted"/>
<feature type="region of interest" description="Disordered" evidence="1">
    <location>
        <begin position="398"/>
        <end position="481"/>
    </location>
</feature>
<evidence type="ECO:0000313" key="5">
    <source>
        <dbReference type="RefSeq" id="XP_018488169.1"/>
    </source>
</evidence>
<dbReference type="RefSeq" id="XP_018488169.1">
    <property type="nucleotide sequence ID" value="XM_018632667.1"/>
</dbReference>
<keyword evidence="4" id="KW-1185">Reference proteome</keyword>
<dbReference type="PANTHER" id="PTHR31286">
    <property type="entry name" value="GLYCINE-RICH CELL WALL STRUCTURAL PROTEIN 1.8-LIKE"/>
    <property type="match status" value="1"/>
</dbReference>
<dbReference type="OrthoDB" id="1104979at2759"/>
<feature type="domain" description="DUF4283" evidence="2">
    <location>
        <begin position="32"/>
        <end position="112"/>
    </location>
</feature>
<feature type="compositionally biased region" description="Basic residues" evidence="1">
    <location>
        <begin position="412"/>
        <end position="427"/>
    </location>
</feature>
<reference evidence="4" key="1">
    <citation type="journal article" date="2019" name="Database">
        <title>The radish genome database (RadishGD): an integrated information resource for radish genomics.</title>
        <authorList>
            <person name="Yu H.J."/>
            <person name="Baek S."/>
            <person name="Lee Y.J."/>
            <person name="Cho A."/>
            <person name="Mun J.H."/>
        </authorList>
    </citation>
    <scope>NUCLEOTIDE SEQUENCE [LARGE SCALE GENOMIC DNA]</scope>
    <source>
        <strain evidence="4">cv. WK10039</strain>
    </source>
</reference>
<dbReference type="Pfam" id="PF14392">
    <property type="entry name" value="zf-CCHC_4"/>
    <property type="match status" value="1"/>
</dbReference>
<evidence type="ECO:0000259" key="2">
    <source>
        <dbReference type="Pfam" id="PF14111"/>
    </source>
</evidence>
<evidence type="ECO:0000256" key="1">
    <source>
        <dbReference type="SAM" id="MobiDB-lite"/>
    </source>
</evidence>
<reference evidence="5" key="2">
    <citation type="submission" date="2025-08" db="UniProtKB">
        <authorList>
            <consortium name="RefSeq"/>
        </authorList>
    </citation>
    <scope>IDENTIFICATION</scope>
    <source>
        <tissue evidence="5">Leaf</tissue>
    </source>
</reference>
<dbReference type="InterPro" id="IPR025836">
    <property type="entry name" value="Zn_knuckle_CX2CX4HX4C"/>
</dbReference>
<dbReference type="Pfam" id="PF14111">
    <property type="entry name" value="DUF4283"/>
    <property type="match status" value="1"/>
</dbReference>
<accession>A0A6J0NU08</accession>
<feature type="domain" description="Zinc knuckle CX2CX4HX4C" evidence="3">
    <location>
        <begin position="172"/>
        <end position="220"/>
    </location>
</feature>
<dbReference type="Proteomes" id="UP000504610">
    <property type="component" value="Chromosome 5"/>
</dbReference>
<feature type="compositionally biased region" description="Basic and acidic residues" evidence="1">
    <location>
        <begin position="449"/>
        <end position="458"/>
    </location>
</feature>
<dbReference type="AlphaFoldDB" id="A0A6J0NU08"/>
<dbReference type="GeneID" id="108858796"/>
<dbReference type="KEGG" id="rsz:108858796"/>
<dbReference type="InterPro" id="IPR025558">
    <property type="entry name" value="DUF4283"/>
</dbReference>
<organism evidence="4 5">
    <name type="scientific">Raphanus sativus</name>
    <name type="common">Radish</name>
    <name type="synonym">Raphanus raphanistrum var. sativus</name>
    <dbReference type="NCBI Taxonomy" id="3726"/>
    <lineage>
        <taxon>Eukaryota</taxon>
        <taxon>Viridiplantae</taxon>
        <taxon>Streptophyta</taxon>
        <taxon>Embryophyta</taxon>
        <taxon>Tracheophyta</taxon>
        <taxon>Spermatophyta</taxon>
        <taxon>Magnoliopsida</taxon>
        <taxon>eudicotyledons</taxon>
        <taxon>Gunneridae</taxon>
        <taxon>Pentapetalae</taxon>
        <taxon>rosids</taxon>
        <taxon>malvids</taxon>
        <taxon>Brassicales</taxon>
        <taxon>Brassicaceae</taxon>
        <taxon>Brassiceae</taxon>
        <taxon>Raphanus</taxon>
    </lineage>
</organism>
<gene>
    <name evidence="5" type="primary">LOC108858796</name>
</gene>
<name>A0A6J0NU08_RAPSA</name>
<protein>
    <submittedName>
        <fullName evidence="5">Uncharacterized protein LOC108858796</fullName>
    </submittedName>
</protein>
<evidence type="ECO:0000259" key="3">
    <source>
        <dbReference type="Pfam" id="PF14392"/>
    </source>
</evidence>
<dbReference type="PANTHER" id="PTHR31286:SF178">
    <property type="entry name" value="DUF4283 DOMAIN-CONTAINING PROTEIN"/>
    <property type="match status" value="1"/>
</dbReference>
<sequence>MTANLDKALLDMSLEEDDEPYVLPDRPEYFSTERNSCSLIGRLLNPQCQKMENLILEMPRKWQLYERVKGVALSKDRFQFIFKYERDLIDVLNRGPHTSNMWSIALDRWVEKPPEDYLQHILVWVQMRNIPVNHYTPEAIHDFGKFAGEVVDVPYDPEKAQTKDYVRVQVKFDVSKPLRRAKKFTIPGGEVVNIRYDYERIQKRCYTCQRLTHEQSSCPFEKDMKVMLGAASSMEAHSKAPVVVPPLDPADPLAGLIPSTLRGFDNISGRPKIAEEVLSEMRVYIKAASGAEKLAREERVKKSLHDLEDDPLGQKTLLRLEEPPIVSRDLDRGKGIVFDFSAKGDDSPRADKLMAEAIAAGNRILQSGKILSLPPVQAGSAESIQSAFSQEGSTGYSIGFHETSASGTPMKKSNKRRRPGTFKRKANGKGVAQESTKPGKVVGEGVITETKRKAKDDVEPSQSSARFKKPLVVPKEGPSNI</sequence>